<keyword evidence="2" id="KW-0238">DNA-binding</keyword>
<dbReference type="Pfam" id="PF01402">
    <property type="entry name" value="RHH_1"/>
    <property type="match status" value="1"/>
</dbReference>
<protein>
    <submittedName>
        <fullName evidence="2">CopG domain protein DNA-binding domain protein</fullName>
    </submittedName>
</protein>
<organism evidence="2 3">
    <name type="scientific">Ferroglobus placidus (strain DSM 10642 / AEDII12DO)</name>
    <dbReference type="NCBI Taxonomy" id="589924"/>
    <lineage>
        <taxon>Archaea</taxon>
        <taxon>Methanobacteriati</taxon>
        <taxon>Methanobacteriota</taxon>
        <taxon>Archaeoglobi</taxon>
        <taxon>Archaeoglobales</taxon>
        <taxon>Archaeoglobaceae</taxon>
        <taxon>Ferroglobus</taxon>
    </lineage>
</organism>
<dbReference type="AlphaFoldDB" id="D3S169"/>
<dbReference type="GO" id="GO:0006355">
    <property type="term" value="P:regulation of DNA-templated transcription"/>
    <property type="evidence" value="ECO:0007669"/>
    <property type="project" value="InterPro"/>
</dbReference>
<evidence type="ECO:0000313" key="2">
    <source>
        <dbReference type="EMBL" id="ADC64305.1"/>
    </source>
</evidence>
<evidence type="ECO:0000259" key="1">
    <source>
        <dbReference type="Pfam" id="PF01402"/>
    </source>
</evidence>
<proteinExistence type="predicted"/>
<sequence>MKAPVRVTIALDKDTVEMLKNLRKKLDQSQSEIIRNALKFYHSLQDYDLEKIKIYVEMLSEGEHVILDIDHWIAFLKFIESHPKKDDFWEFHRKVAKSHAEQFKDMSFEEILRRLEACNFFRLNKTSEKEYTLIFGNEETKFFVKTFLEEIFGEINVKVRIGEDLAKLRISIE</sequence>
<dbReference type="HOGENOM" id="CLU_104048_0_0_2"/>
<dbReference type="KEGG" id="fpl:Ferp_0117"/>
<dbReference type="InterPro" id="IPR002145">
    <property type="entry name" value="CopG"/>
</dbReference>
<dbReference type="STRING" id="589924.Ferp_0117"/>
<dbReference type="eggNOG" id="arCOG04451">
    <property type="taxonomic scope" value="Archaea"/>
</dbReference>
<name>D3S169_FERPA</name>
<reference evidence="2 3" key="2">
    <citation type="journal article" date="2011" name="Stand. Genomic Sci.">
        <title>Complete genome sequence of Ferroglobus placidus AEDII12DO.</title>
        <authorList>
            <person name="Anderson I."/>
            <person name="Risso C."/>
            <person name="Holmes D."/>
            <person name="Lucas S."/>
            <person name="Copeland A."/>
            <person name="Lapidus A."/>
            <person name="Cheng J.F."/>
            <person name="Bruce D."/>
            <person name="Goodwin L."/>
            <person name="Pitluck S."/>
            <person name="Saunders E."/>
            <person name="Brettin T."/>
            <person name="Detter J.C."/>
            <person name="Han C."/>
            <person name="Tapia R."/>
            <person name="Larimer F."/>
            <person name="Land M."/>
            <person name="Hauser L."/>
            <person name="Woyke T."/>
            <person name="Lovley D."/>
            <person name="Kyrpides N."/>
            <person name="Ivanova N."/>
        </authorList>
    </citation>
    <scope>NUCLEOTIDE SEQUENCE [LARGE SCALE GENOMIC DNA]</scope>
    <source>
        <strain evidence="3">DSM 10642 / AEDII12DO</strain>
    </source>
</reference>
<keyword evidence="3" id="KW-1185">Reference proteome</keyword>
<reference evidence="3" key="1">
    <citation type="submission" date="2010-02" db="EMBL/GenBank/DDBJ databases">
        <title>Complete sequence of Ferroglobus placidus DSM 10642.</title>
        <authorList>
            <consortium name="US DOE Joint Genome Institute"/>
            <person name="Lucas S."/>
            <person name="Copeland A."/>
            <person name="Lapidus A."/>
            <person name="Cheng J.-F."/>
            <person name="Bruce D."/>
            <person name="Goodwin L."/>
            <person name="Pitluck S."/>
            <person name="Saunders E."/>
            <person name="Brettin T."/>
            <person name="Detter J.C."/>
            <person name="Han C."/>
            <person name="Tapia R."/>
            <person name="Larimer F."/>
            <person name="Land M."/>
            <person name="Hauser L."/>
            <person name="Kyrpides N."/>
            <person name="Ivanova N."/>
            <person name="Holmes D."/>
            <person name="Lovley D."/>
            <person name="Kyrpides N."/>
            <person name="Anderson I.J."/>
            <person name="Woyke T."/>
        </authorList>
    </citation>
    <scope>NUCLEOTIDE SEQUENCE [LARGE SCALE GENOMIC DNA]</scope>
    <source>
        <strain evidence="3">DSM 10642 / AEDII12DO</strain>
    </source>
</reference>
<feature type="domain" description="Ribbon-helix-helix protein CopG" evidence="1">
    <location>
        <begin position="5"/>
        <end position="42"/>
    </location>
</feature>
<dbReference type="PaxDb" id="589924-Ferp_0117"/>
<dbReference type="GeneID" id="8777609"/>
<dbReference type="CDD" id="cd22235">
    <property type="entry name" value="RHH_CopG_archaea"/>
    <property type="match status" value="1"/>
</dbReference>
<accession>D3S169</accession>
<dbReference type="RefSeq" id="WP_012964652.1">
    <property type="nucleotide sequence ID" value="NC_013849.1"/>
</dbReference>
<dbReference type="Proteomes" id="UP000002613">
    <property type="component" value="Chromosome"/>
</dbReference>
<evidence type="ECO:0000313" key="3">
    <source>
        <dbReference type="Proteomes" id="UP000002613"/>
    </source>
</evidence>
<dbReference type="GO" id="GO:0003677">
    <property type="term" value="F:DNA binding"/>
    <property type="evidence" value="ECO:0007669"/>
    <property type="project" value="UniProtKB-KW"/>
</dbReference>
<gene>
    <name evidence="2" type="ordered locus">Ferp_0117</name>
</gene>
<dbReference type="OrthoDB" id="167615at2157"/>
<dbReference type="EMBL" id="CP001899">
    <property type="protein sequence ID" value="ADC64305.1"/>
    <property type="molecule type" value="Genomic_DNA"/>
</dbReference>